<dbReference type="AlphaFoldDB" id="A0A8T9PZJ4"/>
<evidence type="ECO:0000313" key="2">
    <source>
        <dbReference type="Proteomes" id="UP000831796"/>
    </source>
</evidence>
<protein>
    <submittedName>
        <fullName evidence="1">Uncharacterized protein</fullName>
    </submittedName>
</protein>
<proteinExistence type="predicted"/>
<accession>A0A8T9PZJ4</accession>
<reference evidence="1" key="1">
    <citation type="submission" date="2022-04" db="EMBL/GenBank/DDBJ databases">
        <title>Hymenobacter sp. isolated from the air.</title>
        <authorList>
            <person name="Won M."/>
            <person name="Lee C.-M."/>
            <person name="Woen H.-Y."/>
            <person name="Kwon S.-W."/>
        </authorList>
    </citation>
    <scope>NUCLEOTIDE SEQUENCE</scope>
    <source>
        <strain evidence="1">5116S-3</strain>
    </source>
</reference>
<evidence type="ECO:0000313" key="1">
    <source>
        <dbReference type="EMBL" id="UOQ69982.1"/>
    </source>
</evidence>
<dbReference type="EMBL" id="CP095046">
    <property type="protein sequence ID" value="UOQ69982.1"/>
    <property type="molecule type" value="Genomic_DNA"/>
</dbReference>
<dbReference type="Proteomes" id="UP000831796">
    <property type="component" value="Chromosome"/>
</dbReference>
<sequence length="151" mass="16300">MSGPTKSEGVFELRFKTEKSFQHFGQQYLRCYGNLGLQGKLSAPDDAGQLTYTIGFQMDCGCQSVLGKFRKAYDKTFPTPGAAPAPGPDRDWTGQVLFCKVVPPAAAAPHRGFTHRIAKAANSTTTTLVADLARQPWLNGYALGNGTWIAA</sequence>
<dbReference type="RefSeq" id="WP_244673406.1">
    <property type="nucleotide sequence ID" value="NZ_CP095046.1"/>
</dbReference>
<gene>
    <name evidence="1" type="ORF">MUN79_14395</name>
</gene>
<dbReference type="KEGG" id="hcu:MUN79_14395"/>
<keyword evidence="2" id="KW-1185">Reference proteome</keyword>
<organism evidence="1 2">
    <name type="scientific">Hymenobacter cellulosilyticus</name>
    <dbReference type="NCBI Taxonomy" id="2932248"/>
    <lineage>
        <taxon>Bacteria</taxon>
        <taxon>Pseudomonadati</taxon>
        <taxon>Bacteroidota</taxon>
        <taxon>Cytophagia</taxon>
        <taxon>Cytophagales</taxon>
        <taxon>Hymenobacteraceae</taxon>
        <taxon>Hymenobacter</taxon>
    </lineage>
</organism>
<name>A0A8T9PZJ4_9BACT</name>